<keyword evidence="3" id="KW-1185">Reference proteome</keyword>
<proteinExistence type="predicted"/>
<protein>
    <submittedName>
        <fullName evidence="2">Uncharacterized protein</fullName>
    </submittedName>
</protein>
<dbReference type="Proteomes" id="UP000639643">
    <property type="component" value="Unassembled WGS sequence"/>
</dbReference>
<feature type="region of interest" description="Disordered" evidence="1">
    <location>
        <begin position="197"/>
        <end position="243"/>
    </location>
</feature>
<gene>
    <name evidence="2" type="ORF">CMUS01_01723</name>
</gene>
<reference evidence="2" key="1">
    <citation type="journal article" date="2020" name="Phytopathology">
        <title>Genome Sequence Resources of Colletotrichum truncatum, C. plurivorum, C. musicola, and C. sojae: Four Species Pathogenic to Soybean (Glycine max).</title>
        <authorList>
            <person name="Rogerio F."/>
            <person name="Boufleur T.R."/>
            <person name="Ciampi-Guillardi M."/>
            <person name="Sukno S.A."/>
            <person name="Thon M.R."/>
            <person name="Massola Junior N.S."/>
            <person name="Baroncelli R."/>
        </authorList>
    </citation>
    <scope>NUCLEOTIDE SEQUENCE</scope>
    <source>
        <strain evidence="2">LFN0074</strain>
    </source>
</reference>
<organism evidence="2 3">
    <name type="scientific">Colletotrichum musicola</name>
    <dbReference type="NCBI Taxonomy" id="2175873"/>
    <lineage>
        <taxon>Eukaryota</taxon>
        <taxon>Fungi</taxon>
        <taxon>Dikarya</taxon>
        <taxon>Ascomycota</taxon>
        <taxon>Pezizomycotina</taxon>
        <taxon>Sordariomycetes</taxon>
        <taxon>Hypocreomycetidae</taxon>
        <taxon>Glomerellales</taxon>
        <taxon>Glomerellaceae</taxon>
        <taxon>Colletotrichum</taxon>
        <taxon>Colletotrichum orchidearum species complex</taxon>
    </lineage>
</organism>
<feature type="compositionally biased region" description="Basic and acidic residues" evidence="1">
    <location>
        <begin position="121"/>
        <end position="134"/>
    </location>
</feature>
<feature type="region of interest" description="Disordered" evidence="1">
    <location>
        <begin position="59"/>
        <end position="139"/>
    </location>
</feature>
<sequence>MHKKGTLKKKSLEDRAEMRGFGSQRQQQQQQRNTAAAMAIGFQRLLLVDSRPLLDSRELSRQRVGRRARGRGDDNYKAATEGEAVGRKRRREAEGGGTLVVVLPPASSSRPRYTVPPKGEQQPRRDTTQDDTRPNYRGTLAGLSFARGYRGLLVHGSTSISISTSWRVCLEIRQGASESGRESSDLRSEAQQGREALHLIGGRRRKGKSSGQVQGAALNTGRYHTVRRSGLSREKKNAPLQQT</sequence>
<feature type="region of interest" description="Disordered" evidence="1">
    <location>
        <begin position="1"/>
        <end position="35"/>
    </location>
</feature>
<evidence type="ECO:0000256" key="1">
    <source>
        <dbReference type="SAM" id="MobiDB-lite"/>
    </source>
</evidence>
<dbReference type="EMBL" id="WIGM01000031">
    <property type="protein sequence ID" value="KAF6843804.1"/>
    <property type="molecule type" value="Genomic_DNA"/>
</dbReference>
<comment type="caution">
    <text evidence="2">The sequence shown here is derived from an EMBL/GenBank/DDBJ whole genome shotgun (WGS) entry which is preliminary data.</text>
</comment>
<name>A0A8H6NWN0_9PEZI</name>
<dbReference type="AlphaFoldDB" id="A0A8H6NWN0"/>
<evidence type="ECO:0000313" key="3">
    <source>
        <dbReference type="Proteomes" id="UP000639643"/>
    </source>
</evidence>
<accession>A0A8H6NWN0</accession>
<evidence type="ECO:0000313" key="2">
    <source>
        <dbReference type="EMBL" id="KAF6843804.1"/>
    </source>
</evidence>